<dbReference type="EMBL" id="CP030118">
    <property type="protein sequence ID" value="QDL12026.1"/>
    <property type="molecule type" value="Genomic_DNA"/>
</dbReference>
<dbReference type="InterPro" id="IPR009078">
    <property type="entry name" value="Ferritin-like_SF"/>
</dbReference>
<accession>A0A856MS56</accession>
<dbReference type="RefSeq" id="WP_171978068.1">
    <property type="nucleotide sequence ID" value="NZ_CAWOXK010000001.1"/>
</dbReference>
<dbReference type="Proteomes" id="UP000503129">
    <property type="component" value="Chromosome"/>
</dbReference>
<name>A0A856MS56_9CYAN</name>
<evidence type="ECO:0008006" key="3">
    <source>
        <dbReference type="Google" id="ProtNLM"/>
    </source>
</evidence>
<dbReference type="AlphaFoldDB" id="A0A856MS56"/>
<sequence>MNIVSELALNYLQRYDCQISEDYKTILIEACEIHPPPHGMAWYGNLYRQFARNAEWFTNSLMVNAVEEGTGSKEVWQFSQGIENQEFAELVRNHSIDESRHSLMFVALLNILFPTEMEADLRAELQASSPKYYHHKHPPIETPSPEKTMDEFLVMDEIIQINLLEIRALILQLLLRPVLQAYATPEDLPKVTRMSDLLIYDETKHIEYSGYCIGKYMNQGNYSWVRQMMIDRQKTINEMFLDGIELENSVGTTVLKSSR</sequence>
<evidence type="ECO:0000313" key="2">
    <source>
        <dbReference type="Proteomes" id="UP000503129"/>
    </source>
</evidence>
<gene>
    <name evidence="1" type="ORF">DP114_32700</name>
</gene>
<dbReference type="KEGG" id="bsen:DP114_32700"/>
<reference evidence="1 2" key="1">
    <citation type="submission" date="2018-06" db="EMBL/GenBank/DDBJ databases">
        <title>Comparative genomics of Brasilonema spp. strains.</title>
        <authorList>
            <person name="Alvarenga D.O."/>
            <person name="Fiore M.F."/>
            <person name="Varani A.M."/>
        </authorList>
    </citation>
    <scope>NUCLEOTIDE SEQUENCE [LARGE SCALE GENOMIC DNA]</scope>
    <source>
        <strain evidence="1 2">CENA114</strain>
    </source>
</reference>
<protein>
    <recommendedName>
        <fullName evidence="3">Ferritin-like domain-containing protein</fullName>
    </recommendedName>
</protein>
<dbReference type="SUPFAM" id="SSF47240">
    <property type="entry name" value="Ferritin-like"/>
    <property type="match status" value="1"/>
</dbReference>
<organism evidence="1 2">
    <name type="scientific">Brasilonema sennae CENA114</name>
    <dbReference type="NCBI Taxonomy" id="415709"/>
    <lineage>
        <taxon>Bacteria</taxon>
        <taxon>Bacillati</taxon>
        <taxon>Cyanobacteriota</taxon>
        <taxon>Cyanophyceae</taxon>
        <taxon>Nostocales</taxon>
        <taxon>Scytonemataceae</taxon>
        <taxon>Brasilonema</taxon>
        <taxon>Bromeliae group (in: Brasilonema)</taxon>
    </lineage>
</organism>
<evidence type="ECO:0000313" key="1">
    <source>
        <dbReference type="EMBL" id="QDL12026.1"/>
    </source>
</evidence>
<keyword evidence="2" id="KW-1185">Reference proteome</keyword>
<proteinExistence type="predicted"/>